<evidence type="ECO:0000256" key="1">
    <source>
        <dbReference type="SAM" id="MobiDB-lite"/>
    </source>
</evidence>
<dbReference type="RefSeq" id="WP_192792757.1">
    <property type="nucleotide sequence ID" value="NZ_JADBEK010000001.1"/>
</dbReference>
<dbReference type="Gene3D" id="1.10.1220.10">
    <property type="entry name" value="Met repressor-like"/>
    <property type="match status" value="1"/>
</dbReference>
<evidence type="ECO:0000313" key="2">
    <source>
        <dbReference type="EMBL" id="MBE1593392.1"/>
    </source>
</evidence>
<accession>A0ABR9MKI3</accession>
<dbReference type="InterPro" id="IPR010985">
    <property type="entry name" value="Ribbon_hlx_hlx"/>
</dbReference>
<dbReference type="InterPro" id="IPR013321">
    <property type="entry name" value="Arc_rbn_hlx_hlx"/>
</dbReference>
<feature type="region of interest" description="Disordered" evidence="1">
    <location>
        <begin position="77"/>
        <end position="104"/>
    </location>
</feature>
<gene>
    <name evidence="2" type="ORF">H4W80_011650</name>
</gene>
<proteinExistence type="predicted"/>
<feature type="region of interest" description="Disordered" evidence="1">
    <location>
        <begin position="152"/>
        <end position="173"/>
    </location>
</feature>
<keyword evidence="3" id="KW-1185">Reference proteome</keyword>
<protein>
    <recommendedName>
        <fullName evidence="4">Toxin-antitoxin system HicB family antitoxin</fullName>
    </recommendedName>
</protein>
<evidence type="ECO:0000313" key="3">
    <source>
        <dbReference type="Proteomes" id="UP000633509"/>
    </source>
</evidence>
<sequence length="173" mass="18397">MDLKPYVDRLHRDLAVAAQAGGEDARALAERLVSPLESSVRLILLEVLSAAADEITRELAPGSVEVRLRRGDPDFVLTRSPAQHPFDPDAPDDGGGPSGADVQPVEIQEGGTARFSLRLPEHLKVQVEEAARREGLSVNTWLVRAVAATLDPGGRRSAGRGSASGRSYTGWAG</sequence>
<reference evidence="2 3" key="1">
    <citation type="submission" date="2020-10" db="EMBL/GenBank/DDBJ databases">
        <title>Sequencing the genomes of 1000 actinobacteria strains.</title>
        <authorList>
            <person name="Klenk H.-P."/>
        </authorList>
    </citation>
    <scope>NUCLEOTIDE SEQUENCE [LARGE SCALE GENOMIC DNA]</scope>
    <source>
        <strain evidence="2 3">DSM 43173</strain>
    </source>
</reference>
<dbReference type="Proteomes" id="UP000633509">
    <property type="component" value="Unassembled WGS sequence"/>
</dbReference>
<name>A0ABR9MKI3_9ACTN</name>
<organism evidence="2 3">
    <name type="scientific">Nonomuraea angiospora</name>
    <dbReference type="NCBI Taxonomy" id="46172"/>
    <lineage>
        <taxon>Bacteria</taxon>
        <taxon>Bacillati</taxon>
        <taxon>Actinomycetota</taxon>
        <taxon>Actinomycetes</taxon>
        <taxon>Streptosporangiales</taxon>
        <taxon>Streptosporangiaceae</taxon>
        <taxon>Nonomuraea</taxon>
    </lineage>
</organism>
<dbReference type="SUPFAM" id="SSF47598">
    <property type="entry name" value="Ribbon-helix-helix"/>
    <property type="match status" value="1"/>
</dbReference>
<comment type="caution">
    <text evidence="2">The sequence shown here is derived from an EMBL/GenBank/DDBJ whole genome shotgun (WGS) entry which is preliminary data.</text>
</comment>
<dbReference type="EMBL" id="JADBEK010000001">
    <property type="protein sequence ID" value="MBE1593392.1"/>
    <property type="molecule type" value="Genomic_DNA"/>
</dbReference>
<evidence type="ECO:0008006" key="4">
    <source>
        <dbReference type="Google" id="ProtNLM"/>
    </source>
</evidence>